<dbReference type="PANTHER" id="PTHR31111:SF138">
    <property type="entry name" value="F-BOX ASSOCIATED DOMAIN-CONTAINING PROTEIN"/>
    <property type="match status" value="1"/>
</dbReference>
<protein>
    <recommendedName>
        <fullName evidence="2">F-box domain-containing protein</fullName>
    </recommendedName>
</protein>
<feature type="domain" description="F-box" evidence="2">
    <location>
        <begin position="21"/>
        <end position="66"/>
    </location>
</feature>
<dbReference type="Pfam" id="PF00646">
    <property type="entry name" value="F-box"/>
    <property type="match status" value="1"/>
</dbReference>
<evidence type="ECO:0000313" key="3">
    <source>
        <dbReference type="EMBL" id="VFU40307.1"/>
    </source>
</evidence>
<organism evidence="3">
    <name type="scientific">Salix viminalis</name>
    <name type="common">Common osier</name>
    <name type="synonym">Basket willow</name>
    <dbReference type="NCBI Taxonomy" id="40686"/>
    <lineage>
        <taxon>Eukaryota</taxon>
        <taxon>Viridiplantae</taxon>
        <taxon>Streptophyta</taxon>
        <taxon>Embryophyta</taxon>
        <taxon>Tracheophyta</taxon>
        <taxon>Spermatophyta</taxon>
        <taxon>Magnoliopsida</taxon>
        <taxon>eudicotyledons</taxon>
        <taxon>Gunneridae</taxon>
        <taxon>Pentapetalae</taxon>
        <taxon>rosids</taxon>
        <taxon>fabids</taxon>
        <taxon>Malpighiales</taxon>
        <taxon>Salicaceae</taxon>
        <taxon>Saliceae</taxon>
        <taxon>Salix</taxon>
    </lineage>
</organism>
<proteinExistence type="predicted"/>
<dbReference type="InterPro" id="IPR013187">
    <property type="entry name" value="F-box-assoc_dom_typ3"/>
</dbReference>
<accession>A0A6N2LSP9</accession>
<name>A0A6N2LSP9_SALVM</name>
<evidence type="ECO:0000259" key="2">
    <source>
        <dbReference type="PROSITE" id="PS50181"/>
    </source>
</evidence>
<dbReference type="InterPro" id="IPR001810">
    <property type="entry name" value="F-box_dom"/>
</dbReference>
<dbReference type="CDD" id="cd22157">
    <property type="entry name" value="F-box_AtFBW1-like"/>
    <property type="match status" value="1"/>
</dbReference>
<reference evidence="3" key="1">
    <citation type="submission" date="2019-03" db="EMBL/GenBank/DDBJ databases">
        <authorList>
            <person name="Mank J."/>
            <person name="Almeida P."/>
        </authorList>
    </citation>
    <scope>NUCLEOTIDE SEQUENCE</scope>
    <source>
        <strain evidence="3">78183</strain>
    </source>
</reference>
<dbReference type="EMBL" id="CAADRP010001541">
    <property type="protein sequence ID" value="VFU40307.1"/>
    <property type="molecule type" value="Genomic_DNA"/>
</dbReference>
<dbReference type="Gene3D" id="1.20.1280.50">
    <property type="match status" value="1"/>
</dbReference>
<dbReference type="AlphaFoldDB" id="A0A6N2LSP9"/>
<gene>
    <name evidence="3" type="ORF">SVIM_LOCUS230047</name>
</gene>
<dbReference type="PANTHER" id="PTHR31111">
    <property type="entry name" value="BNAA05G37150D PROTEIN-RELATED"/>
    <property type="match status" value="1"/>
</dbReference>
<dbReference type="SUPFAM" id="SSF81383">
    <property type="entry name" value="F-box domain"/>
    <property type="match status" value="1"/>
</dbReference>
<evidence type="ECO:0000256" key="1">
    <source>
        <dbReference type="SAM" id="MobiDB-lite"/>
    </source>
</evidence>
<dbReference type="InterPro" id="IPR036047">
    <property type="entry name" value="F-box-like_dom_sf"/>
</dbReference>
<sequence>MGSSISQMRSSSSSSSRESVNNNRQQIPEDVILDILSRLPAKSIVRFRRVSRTWCSFIHDPFFASLHHARSILRYPDPSSSSTSFSFFERKQGFRNLQISHVDQQYACLSEIIRGILCIHDRRSHRVDICNITTQETITLPRSTNIPIRPGAGVDFDIVYEPRYSFGFNSTTGDYKVLNICCITGYKLQVNPINGLSTREVSRKTVEFEIFTIGCDRGAGSLLDQEILLAFDLQQEKFQIIQVPKEALGFQLMKQVKGCLVLMGHVTSGYNRNKIDLRILEDRRDQVWMKETVSFPSYSPCLWPVGSFKTGLILLAQHGCANPAAWAAYYCDLETKNICMIHVPELKSVKLPCGEDWKSSDVVLTLQVMRTSMQGKKVKQSAEYFF</sequence>
<feature type="region of interest" description="Disordered" evidence="1">
    <location>
        <begin position="1"/>
        <end position="23"/>
    </location>
</feature>
<dbReference type="PROSITE" id="PS50181">
    <property type="entry name" value="FBOX"/>
    <property type="match status" value="1"/>
</dbReference>
<dbReference type="SMART" id="SM00256">
    <property type="entry name" value="FBOX"/>
    <property type="match status" value="1"/>
</dbReference>
<dbReference type="Pfam" id="PF08268">
    <property type="entry name" value="FBA_3"/>
    <property type="match status" value="1"/>
</dbReference>